<dbReference type="AlphaFoldDB" id="A0AAV2YJZ5"/>
<sequence>MTPLESYIHLGTDFDERRQTILALREDKLATTRSFLEHKARGLNPELPYNYTDTFERFGKMYSVSFQLMKFTNISLGDVVDIVLEEHLGRDEELAKMIGCLSVREPYDCVHKSFLHQRVTTSLEWMGKLDDSSPVMDSNSLLYSSKHGNDSAIIAIDYIDQDDLHPYVSKDRIRKDATSG</sequence>
<gene>
    <name evidence="1" type="ORF">N0F65_008250</name>
</gene>
<reference evidence="1" key="1">
    <citation type="submission" date="2022-11" db="EMBL/GenBank/DDBJ databases">
        <authorList>
            <person name="Morgan W.R."/>
            <person name="Tartar A."/>
        </authorList>
    </citation>
    <scope>NUCLEOTIDE SEQUENCE</scope>
    <source>
        <strain evidence="1">ARSEF 373</strain>
    </source>
</reference>
<reference evidence="1" key="2">
    <citation type="journal article" date="2023" name="Microbiol Resour">
        <title>Decontamination and Annotation of the Draft Genome Sequence of the Oomycete Lagenidium giganteum ARSEF 373.</title>
        <authorList>
            <person name="Morgan W.R."/>
            <person name="Tartar A."/>
        </authorList>
    </citation>
    <scope>NUCLEOTIDE SEQUENCE</scope>
    <source>
        <strain evidence="1">ARSEF 373</strain>
    </source>
</reference>
<keyword evidence="2" id="KW-1185">Reference proteome</keyword>
<dbReference type="EMBL" id="DAKRPA010000265">
    <property type="protein sequence ID" value="DAZ94158.1"/>
    <property type="molecule type" value="Genomic_DNA"/>
</dbReference>
<dbReference type="Proteomes" id="UP001146120">
    <property type="component" value="Unassembled WGS sequence"/>
</dbReference>
<organism evidence="1 2">
    <name type="scientific">Lagenidium giganteum</name>
    <dbReference type="NCBI Taxonomy" id="4803"/>
    <lineage>
        <taxon>Eukaryota</taxon>
        <taxon>Sar</taxon>
        <taxon>Stramenopiles</taxon>
        <taxon>Oomycota</taxon>
        <taxon>Peronosporomycetes</taxon>
        <taxon>Pythiales</taxon>
        <taxon>Pythiaceae</taxon>
    </lineage>
</organism>
<accession>A0AAV2YJZ5</accession>
<evidence type="ECO:0000313" key="1">
    <source>
        <dbReference type="EMBL" id="DAZ94158.1"/>
    </source>
</evidence>
<protein>
    <submittedName>
        <fullName evidence="1">Uncharacterized protein</fullName>
    </submittedName>
</protein>
<comment type="caution">
    <text evidence="1">The sequence shown here is derived from an EMBL/GenBank/DDBJ whole genome shotgun (WGS) entry which is preliminary data.</text>
</comment>
<name>A0AAV2YJZ5_9STRA</name>
<proteinExistence type="predicted"/>
<evidence type="ECO:0000313" key="2">
    <source>
        <dbReference type="Proteomes" id="UP001146120"/>
    </source>
</evidence>